<sequence length="137" mass="15192">MVSVSLDMLFSRHAIKPLESCTTRDGIFFLRSSLSGNPWQRPNAIGKNVYPLILYDSTVDANANNPFRRSEGETKSTPSLTTMLTVNAENVSFSNSPPNQRHATFILEANTSFRAQYVSTKTWREVIPAGGGGLHTW</sequence>
<dbReference type="KEGG" id="vg:3416465"/>
<evidence type="ECO:0000313" key="1">
    <source>
        <dbReference type="EMBL" id="AEW87599.1"/>
    </source>
</evidence>
<dbReference type="EMBL" id="JN885136">
    <property type="protein sequence ID" value="AEW87599.1"/>
    <property type="molecule type" value="Genomic_DNA"/>
</dbReference>
<evidence type="ECO:0000313" key="2">
    <source>
        <dbReference type="EMBL" id="AEW87769.1"/>
    </source>
</evidence>
<evidence type="ECO:0000313" key="4">
    <source>
        <dbReference type="Proteomes" id="UP000133219"/>
    </source>
</evidence>
<gene>
    <name evidence="1" type="ORF">JM74</name>
</gene>
<dbReference type="GeneID" id="3416465"/>
<protein>
    <submittedName>
        <fullName evidence="1">JM74</fullName>
    </submittedName>
</protein>
<dbReference type="Proteomes" id="UP000133219">
    <property type="component" value="Segment"/>
</dbReference>
<name>G9JM82_9GAMA</name>
<dbReference type="Proteomes" id="UP000124292">
    <property type="component" value="Genome"/>
</dbReference>
<dbReference type="RefSeq" id="YP_238377.1">
    <property type="nucleotide sequence ID" value="NC_007016.1"/>
</dbReference>
<evidence type="ECO:0000313" key="3">
    <source>
        <dbReference type="Proteomes" id="UP000124292"/>
    </source>
</evidence>
<proteinExistence type="predicted"/>
<reference evidence="3 4" key="1">
    <citation type="journal article" date="2013" name="J. Virol.">
        <title>Genomic characterization of Japanese macaque rhadinovirus, a novel herpesvirus isolated from a nonhuman primate with a spontaneous inflammatory demyelinating disease.</title>
        <authorList>
            <person name="Estep R.D."/>
            <person name="Hansen S.G."/>
            <person name="Rogers K.S."/>
            <person name="Axthelm M.K."/>
            <person name="Wong S.W."/>
        </authorList>
    </citation>
    <scope>NUCLEOTIDE SEQUENCE [LARGE SCALE GENOMIC DNA]</scope>
    <source>
        <strain evidence="2">12E2</strain>
        <strain evidence="1">3A1</strain>
    </source>
</reference>
<accession>G9JM82</accession>
<organism evidence="1 4">
    <name type="scientific">Macaca fuscata rhadinovirus</name>
    <dbReference type="NCBI Taxonomy" id="272551"/>
    <lineage>
        <taxon>Viruses</taxon>
        <taxon>Duplodnaviria</taxon>
        <taxon>Heunggongvirae</taxon>
        <taxon>Peploviricota</taxon>
        <taxon>Herviviricetes</taxon>
        <taxon>Herpesvirales</taxon>
        <taxon>Orthoherpesviridae</taxon>
        <taxon>Gammaherpesvirinae</taxon>
        <taxon>Rhadinovirus</taxon>
        <taxon>Rhadinovirus macacinegamma11</taxon>
        <taxon>macacine gammaherpesvirus 11</taxon>
    </lineage>
</organism>
<dbReference type="EMBL" id="JN885137">
    <property type="protein sequence ID" value="AEW87769.1"/>
    <property type="molecule type" value="Genomic_DNA"/>
</dbReference>